<sequence>MASTEGQEFTAKEVALHREANDCWMVIHGEVYDVTKYLHDHPGGAEVLIEAGGVDATEAFDNAGHSEDAYEIMADFRVGKLKGANKRNAPKAVRVAPKTLPQPTTTSGPARVASQAAAAAVFLTLGAVAARHASNTPAGQDAIAALQRLNLHLPEWLSFGAAAGRPKRTGFGFVEGFAVASALFAVAGTITANKLSKLLHYDLTPMKFRPHQKMPKVAKPDPLLQRGWLDPVNYHPLPLAEKELIAPNVYRLVFELPTPTTVLGLPIGQHVAIKAEIDGKSVSRSYTPTSNNSDLGKLELVIRCYPDGLLTGKYLANLEIGNEVLFRGPKGAMRYKRGLCKKIGMLAGGTGITPMYQLIRAICEDDRDTTEVSLIYANRTEGDILLRKELEAFARRYPKNLKLHYLLDAPPDNWTYGVGYVTQELMAERFPAPSPDTKIMLCGPPGMVNAAKKSLENLGFEKPGSMSKMSDAVFCF</sequence>
<name>A0ACC3YGV5_COLTU</name>
<evidence type="ECO:0000313" key="1">
    <source>
        <dbReference type="EMBL" id="KAL0931102.1"/>
    </source>
</evidence>
<protein>
    <submittedName>
        <fullName evidence="1">Cytochrome b5</fullName>
    </submittedName>
</protein>
<reference evidence="1 2" key="1">
    <citation type="journal article" date="2020" name="Phytopathology">
        <title>Genome Sequence Resources of Colletotrichum truncatum, C. plurivorum, C. musicola, and C. sojae: Four Species Pathogenic to Soybean (Glycine max).</title>
        <authorList>
            <person name="Rogerio F."/>
            <person name="Boufleur T.R."/>
            <person name="Ciampi-Guillardi M."/>
            <person name="Sukno S.A."/>
            <person name="Thon M.R."/>
            <person name="Massola Junior N.S."/>
            <person name="Baroncelli R."/>
        </authorList>
    </citation>
    <scope>NUCLEOTIDE SEQUENCE [LARGE SCALE GENOMIC DNA]</scope>
    <source>
        <strain evidence="1 2">CMES1059</strain>
    </source>
</reference>
<keyword evidence="2" id="KW-1185">Reference proteome</keyword>
<proteinExistence type="predicted"/>
<comment type="caution">
    <text evidence="1">The sequence shown here is derived from an EMBL/GenBank/DDBJ whole genome shotgun (WGS) entry which is preliminary data.</text>
</comment>
<dbReference type="Proteomes" id="UP000805649">
    <property type="component" value="Unassembled WGS sequence"/>
</dbReference>
<accession>A0ACC3YGV5</accession>
<dbReference type="EMBL" id="VUJX02000010">
    <property type="protein sequence ID" value="KAL0931102.1"/>
    <property type="molecule type" value="Genomic_DNA"/>
</dbReference>
<evidence type="ECO:0000313" key="2">
    <source>
        <dbReference type="Proteomes" id="UP000805649"/>
    </source>
</evidence>
<organism evidence="1 2">
    <name type="scientific">Colletotrichum truncatum</name>
    <name type="common">Anthracnose fungus</name>
    <name type="synonym">Colletotrichum capsici</name>
    <dbReference type="NCBI Taxonomy" id="5467"/>
    <lineage>
        <taxon>Eukaryota</taxon>
        <taxon>Fungi</taxon>
        <taxon>Dikarya</taxon>
        <taxon>Ascomycota</taxon>
        <taxon>Pezizomycotina</taxon>
        <taxon>Sordariomycetes</taxon>
        <taxon>Hypocreomycetidae</taxon>
        <taxon>Glomerellales</taxon>
        <taxon>Glomerellaceae</taxon>
        <taxon>Colletotrichum</taxon>
        <taxon>Colletotrichum truncatum species complex</taxon>
    </lineage>
</organism>
<gene>
    <name evidence="1" type="ORF">CTRU02_213837</name>
</gene>